<evidence type="ECO:0008006" key="3">
    <source>
        <dbReference type="Google" id="ProtNLM"/>
    </source>
</evidence>
<dbReference type="Proteomes" id="UP000178303">
    <property type="component" value="Unassembled WGS sequence"/>
</dbReference>
<organism evidence="1 2">
    <name type="scientific">Candidatus Wolfebacteria bacterium GWA1_42_9</name>
    <dbReference type="NCBI Taxonomy" id="1802553"/>
    <lineage>
        <taxon>Bacteria</taxon>
        <taxon>Candidatus Wolfeibacteriota</taxon>
    </lineage>
</organism>
<dbReference type="EMBL" id="MGIN01000021">
    <property type="protein sequence ID" value="OGM89503.1"/>
    <property type="molecule type" value="Genomic_DNA"/>
</dbReference>
<accession>A0A1F8DLK0</accession>
<dbReference type="AlphaFoldDB" id="A0A1F8DLK0"/>
<evidence type="ECO:0000313" key="2">
    <source>
        <dbReference type="Proteomes" id="UP000178303"/>
    </source>
</evidence>
<gene>
    <name evidence="1" type="ORF">A2108_00860</name>
</gene>
<evidence type="ECO:0000313" key="1">
    <source>
        <dbReference type="EMBL" id="OGM89503.1"/>
    </source>
</evidence>
<proteinExistence type="predicted"/>
<reference evidence="1 2" key="1">
    <citation type="journal article" date="2016" name="Nat. Commun.">
        <title>Thousands of microbial genomes shed light on interconnected biogeochemical processes in an aquifer system.</title>
        <authorList>
            <person name="Anantharaman K."/>
            <person name="Brown C.T."/>
            <person name="Hug L.A."/>
            <person name="Sharon I."/>
            <person name="Castelle C.J."/>
            <person name="Probst A.J."/>
            <person name="Thomas B.C."/>
            <person name="Singh A."/>
            <person name="Wilkins M.J."/>
            <person name="Karaoz U."/>
            <person name="Brodie E.L."/>
            <person name="Williams K.H."/>
            <person name="Hubbard S.S."/>
            <person name="Banfield J.F."/>
        </authorList>
    </citation>
    <scope>NUCLEOTIDE SEQUENCE [LARGE SCALE GENOMIC DNA]</scope>
</reference>
<protein>
    <recommendedName>
        <fullName evidence="3">Protein kinase domain-containing protein</fullName>
    </recommendedName>
</protein>
<comment type="caution">
    <text evidence="1">The sequence shown here is derived from an EMBL/GenBank/DDBJ whole genome shotgun (WGS) entry which is preliminary data.</text>
</comment>
<name>A0A1F8DLK0_9BACT</name>
<sequence length="235" mass="26996">MNEQELYDMLSLNESLFTCARGCISRYNKIQTMLSHFKRRLAEGGLHIGGYLGSGSCGVAFEIKDKPGHMLKITKDANEAALCSLIKQKELRNVCPVKEVFAFEDTGHYGIIEKRLERLDNKDDVFMKVMESQNIHDIINRHIRGDIDESVAYRFAEASTNNIGAYHSINERRKAGRAIKQILNAIREIREFAFPDLSKSNTMKQGNTYYLIDMKLRDDKYSVDEIINQIPVLRR</sequence>